<dbReference type="Gene3D" id="2.130.10.10">
    <property type="entry name" value="YVTN repeat-like/Quinoprotein amine dehydrogenase"/>
    <property type="match status" value="1"/>
</dbReference>
<dbReference type="SUPFAM" id="SSF50974">
    <property type="entry name" value="Nitrous oxide reductase, N-terminal domain"/>
    <property type="match status" value="1"/>
</dbReference>
<organism evidence="3 4">
    <name type="scientific">Parafrankia irregularis</name>
    <dbReference type="NCBI Taxonomy" id="795642"/>
    <lineage>
        <taxon>Bacteria</taxon>
        <taxon>Bacillati</taxon>
        <taxon>Actinomycetota</taxon>
        <taxon>Actinomycetes</taxon>
        <taxon>Frankiales</taxon>
        <taxon>Frankiaceae</taxon>
        <taxon>Parafrankia</taxon>
    </lineage>
</organism>
<feature type="compositionally biased region" description="Gly residues" evidence="1">
    <location>
        <begin position="242"/>
        <end position="281"/>
    </location>
</feature>
<sequence>MTNLRRPPKVRRPPNVRGPRKVPRPRNMLRVVVALALLAGGAVLVGQAGGVPGRLLAVEDGAAWLVSSATGQAALVDGASSQVVTKVAVGSGDLTSAQSGPDAYVVNRTAGSVLRIDGATYEASEPVRFGSGQRQLRVFPTSAATYVVDEESGLVTTADPGTLQARSLQSVAARAGSGSAVTDSSGRLWLIDRDNGDLVRLDEHGGKGRTRAGVAASSQLVLAGDRPAVVDPAARTVHAVGDTGGGGGASGDDASGGGASGDDASGGGGSGGSGSDGGGAEIGPDASTCLETTATDRSVVILGSTSRPVVYAASGQHGTLVISNLATGRCDTVVDLAAAGHDLGQPREAAGRVFLPDFTDGHVIVVDVDQRRVVARPEVLPAGTRFELVTQGPFIFFNDPSSFRAGAIRLDGSVRVIEKYNPDRPGDGLAGGSATSGAGAGDSSTDGGAQPATAPLPDTAPSPRISDVKNTSDGAETSDPEVTIQVSAVRVRIGQPVTLRLAARDGTRIAGATWSFGDGTTGSGSQASHAWSQLGNYLVVAHAVLADGRRATPAVHLTVDRRGTPSVENAAAPPGTAPIDAPPTNLLVARLTVTPASGEAPLHITADASGSTAGTAPIAGYAFDFGDGTAAGGPGAAASATHTYESAQPGATFVVSATVTDQAGNTSRASQQVTIIGSGAPAVPTMTVTAAGDRWRVEAAPGTGGAPTARFGLTADRADVQVTPITERIFDVIPSTCDGFNLTLTAYAADGTETPANPQVLDPGELDPQSVGLCAPEKPVLEVQPADGFGFSVVVKDPVTDGSVTYAWSYTDGGGGAGFSVQPQADRISFRTTDCSQITVTVTATGTGGALTSDPVTGMGCTTPAAVVITGTVVGTQITWTLTPPTNTYVEQYSVSQTFPGVGGQDAQNSVTTALSTTIVVDGVLGGTYGITVEARNAAGSSTAHDEVTLDSGGPPPTTTSPPPSETTGPPETEPTTPTPEPTTPTTDPSTPTTEPTTPQTTDPPTTDPEPIPDPPETTEPPPAPTPEPTPPAGG</sequence>
<dbReference type="Proteomes" id="UP000198802">
    <property type="component" value="Unassembled WGS sequence"/>
</dbReference>
<proteinExistence type="predicted"/>
<dbReference type="EMBL" id="FAOZ01000002">
    <property type="protein sequence ID" value="CUU54027.1"/>
    <property type="molecule type" value="Genomic_DNA"/>
</dbReference>
<dbReference type="InterPro" id="IPR013783">
    <property type="entry name" value="Ig-like_fold"/>
</dbReference>
<protein>
    <submittedName>
        <fullName evidence="3">PKD domain-containing protein</fullName>
    </submittedName>
</protein>
<feature type="domain" description="PKD" evidence="2">
    <location>
        <begin position="513"/>
        <end position="559"/>
    </location>
</feature>
<dbReference type="InterPro" id="IPR011045">
    <property type="entry name" value="N2O_reductase_N"/>
</dbReference>
<feature type="compositionally biased region" description="Low complexity" evidence="1">
    <location>
        <begin position="432"/>
        <end position="449"/>
    </location>
</feature>
<dbReference type="InterPro" id="IPR022409">
    <property type="entry name" value="PKD/Chitinase_dom"/>
</dbReference>
<name>A0A0S4QEJ0_9ACTN</name>
<evidence type="ECO:0000313" key="4">
    <source>
        <dbReference type="Proteomes" id="UP000198802"/>
    </source>
</evidence>
<keyword evidence="4" id="KW-1185">Reference proteome</keyword>
<feature type="region of interest" description="Disordered" evidence="1">
    <location>
        <begin position="1"/>
        <end position="23"/>
    </location>
</feature>
<evidence type="ECO:0000256" key="1">
    <source>
        <dbReference type="SAM" id="MobiDB-lite"/>
    </source>
</evidence>
<feature type="region of interest" description="Disordered" evidence="1">
    <location>
        <begin position="421"/>
        <end position="481"/>
    </location>
</feature>
<gene>
    <name evidence="3" type="ORF">Ga0074812_10230</name>
</gene>
<dbReference type="InterPro" id="IPR000601">
    <property type="entry name" value="PKD_dom"/>
</dbReference>
<dbReference type="SUPFAM" id="SSF49299">
    <property type="entry name" value="PKD domain"/>
    <property type="match status" value="2"/>
</dbReference>
<dbReference type="GO" id="GO:0005975">
    <property type="term" value="P:carbohydrate metabolic process"/>
    <property type="evidence" value="ECO:0007669"/>
    <property type="project" value="UniProtKB-ARBA"/>
</dbReference>
<accession>A0A0S4QEJ0</accession>
<feature type="region of interest" description="Disordered" evidence="1">
    <location>
        <begin position="239"/>
        <end position="287"/>
    </location>
</feature>
<dbReference type="PROSITE" id="PS50093">
    <property type="entry name" value="PKD"/>
    <property type="match status" value="1"/>
</dbReference>
<feature type="compositionally biased region" description="Low complexity" evidence="1">
    <location>
        <begin position="966"/>
        <end position="976"/>
    </location>
</feature>
<evidence type="ECO:0000313" key="3">
    <source>
        <dbReference type="EMBL" id="CUU54027.1"/>
    </source>
</evidence>
<dbReference type="RefSeq" id="WP_091271245.1">
    <property type="nucleotide sequence ID" value="NZ_FAOZ01000002.1"/>
</dbReference>
<feature type="compositionally biased region" description="Low complexity" evidence="1">
    <location>
        <begin position="984"/>
        <end position="1005"/>
    </location>
</feature>
<reference evidence="4" key="1">
    <citation type="submission" date="2015-11" db="EMBL/GenBank/DDBJ databases">
        <authorList>
            <person name="Varghese N."/>
        </authorList>
    </citation>
    <scope>NUCLEOTIDE SEQUENCE [LARGE SCALE GENOMIC DNA]</scope>
    <source>
        <strain evidence="4">DSM 45899</strain>
    </source>
</reference>
<feature type="region of interest" description="Disordered" evidence="1">
    <location>
        <begin position="938"/>
        <end position="1035"/>
    </location>
</feature>
<dbReference type="InterPro" id="IPR035986">
    <property type="entry name" value="PKD_dom_sf"/>
</dbReference>
<dbReference type="AlphaFoldDB" id="A0A0S4QEJ0"/>
<dbReference type="InterPro" id="IPR015943">
    <property type="entry name" value="WD40/YVTN_repeat-like_dom_sf"/>
</dbReference>
<dbReference type="SMART" id="SM00089">
    <property type="entry name" value="PKD"/>
    <property type="match status" value="3"/>
</dbReference>
<feature type="compositionally biased region" description="Pro residues" evidence="1">
    <location>
        <begin position="954"/>
        <end position="965"/>
    </location>
</feature>
<dbReference type="Gene3D" id="2.60.40.10">
    <property type="entry name" value="Immunoglobulins"/>
    <property type="match status" value="2"/>
</dbReference>
<feature type="compositionally biased region" description="Pro residues" evidence="1">
    <location>
        <begin position="1006"/>
        <end position="1035"/>
    </location>
</feature>
<evidence type="ECO:0000259" key="2">
    <source>
        <dbReference type="PROSITE" id="PS50093"/>
    </source>
</evidence>
<dbReference type="PRINTS" id="PR01217">
    <property type="entry name" value="PRICHEXTENSN"/>
</dbReference>
<dbReference type="Pfam" id="PF18911">
    <property type="entry name" value="PKD_4"/>
    <property type="match status" value="2"/>
</dbReference>